<keyword evidence="3" id="KW-1185">Reference proteome</keyword>
<feature type="compositionally biased region" description="Basic and acidic residues" evidence="1">
    <location>
        <begin position="101"/>
        <end position="122"/>
    </location>
</feature>
<feature type="compositionally biased region" description="Acidic residues" evidence="1">
    <location>
        <begin position="220"/>
        <end position="248"/>
    </location>
</feature>
<reference evidence="2 3" key="1">
    <citation type="submission" date="2020-04" db="EMBL/GenBank/DDBJ databases">
        <authorList>
            <person name="Alioto T."/>
            <person name="Alioto T."/>
            <person name="Gomez Garrido J."/>
        </authorList>
    </citation>
    <scope>NUCLEOTIDE SEQUENCE [LARGE SCALE GENOMIC DNA]</scope>
</reference>
<proteinExistence type="predicted"/>
<gene>
    <name evidence="2" type="ORF">CLODIP_2_CD11574</name>
</gene>
<comment type="caution">
    <text evidence="2">The sequence shown here is derived from an EMBL/GenBank/DDBJ whole genome shotgun (WGS) entry which is preliminary data.</text>
</comment>
<dbReference type="AlphaFoldDB" id="A0A8S1DP71"/>
<organism evidence="2 3">
    <name type="scientific">Cloeon dipterum</name>
    <dbReference type="NCBI Taxonomy" id="197152"/>
    <lineage>
        <taxon>Eukaryota</taxon>
        <taxon>Metazoa</taxon>
        <taxon>Ecdysozoa</taxon>
        <taxon>Arthropoda</taxon>
        <taxon>Hexapoda</taxon>
        <taxon>Insecta</taxon>
        <taxon>Pterygota</taxon>
        <taxon>Palaeoptera</taxon>
        <taxon>Ephemeroptera</taxon>
        <taxon>Pisciforma</taxon>
        <taxon>Baetidae</taxon>
        <taxon>Cloeon</taxon>
    </lineage>
</organism>
<feature type="compositionally biased region" description="Polar residues" evidence="1">
    <location>
        <begin position="32"/>
        <end position="44"/>
    </location>
</feature>
<accession>A0A8S1DP71</accession>
<feature type="compositionally biased region" description="Basic and acidic residues" evidence="1">
    <location>
        <begin position="151"/>
        <end position="160"/>
    </location>
</feature>
<feature type="region of interest" description="Disordered" evidence="1">
    <location>
        <begin position="1"/>
        <end position="248"/>
    </location>
</feature>
<evidence type="ECO:0000313" key="3">
    <source>
        <dbReference type="Proteomes" id="UP000494165"/>
    </source>
</evidence>
<name>A0A8S1DP71_9INSE</name>
<evidence type="ECO:0000256" key="1">
    <source>
        <dbReference type="SAM" id="MobiDB-lite"/>
    </source>
</evidence>
<feature type="compositionally biased region" description="Basic and acidic residues" evidence="1">
    <location>
        <begin position="186"/>
        <end position="205"/>
    </location>
</feature>
<dbReference type="EMBL" id="CADEPI010000195">
    <property type="protein sequence ID" value="CAB3379805.1"/>
    <property type="molecule type" value="Genomic_DNA"/>
</dbReference>
<protein>
    <submittedName>
        <fullName evidence="2">Uncharacterized protein</fullName>
    </submittedName>
</protein>
<dbReference type="Proteomes" id="UP000494165">
    <property type="component" value="Unassembled WGS sequence"/>
</dbReference>
<sequence length="274" mass="30437">MADRSPPGNGQRPIKSGKVRDLVAFFEGKARGQTSQPHYYQQQAESEDENQSDSTPQTSPSTSQIPDEALNLDLSSEEENSDDAERSELSSDDDEAAVANQDDRKPGYSEEKKEEEQPKMADKVYSFYDLFEEGWTTSETSNSSTTPSSPRSDEAQNLDRSDEENLANSERPELNSGAQENDDAADAPKQDEPRPDNSKATEDHLAQGNTSDTEGSASSSDDDAAAAPEQDNEPNPDHSEAEEEEDEERILEIRRRKLQMRALYDAAIYWQAFS</sequence>
<evidence type="ECO:0000313" key="2">
    <source>
        <dbReference type="EMBL" id="CAB3379805.1"/>
    </source>
</evidence>
<feature type="compositionally biased region" description="Low complexity" evidence="1">
    <location>
        <begin position="52"/>
        <end position="67"/>
    </location>
</feature>
<feature type="compositionally biased region" description="Low complexity" evidence="1">
    <location>
        <begin position="136"/>
        <end position="150"/>
    </location>
</feature>